<feature type="compositionally biased region" description="Polar residues" evidence="10">
    <location>
        <begin position="229"/>
        <end position="246"/>
    </location>
</feature>
<comment type="subcellular location">
    <subcellularLocation>
        <location evidence="1 9">Nucleus</location>
    </subcellularLocation>
</comment>
<evidence type="ECO:0000256" key="9">
    <source>
        <dbReference type="RuleBase" id="RU364144"/>
    </source>
</evidence>
<dbReference type="GO" id="GO:0006357">
    <property type="term" value="P:regulation of transcription by RNA polymerase II"/>
    <property type="evidence" value="ECO:0007669"/>
    <property type="project" value="InterPro"/>
</dbReference>
<dbReference type="PANTHER" id="PTHR13074:SF9">
    <property type="entry name" value="MEDIATOR OF RNA POLYMERASE II TRANSCRIPTION SUBUNIT 8"/>
    <property type="match status" value="1"/>
</dbReference>
<dbReference type="EMBL" id="CACVKT020001442">
    <property type="protein sequence ID" value="CAC5368146.1"/>
    <property type="molecule type" value="Genomic_DNA"/>
</dbReference>
<dbReference type="FunFam" id="1.20.58.1710:FF:000001">
    <property type="entry name" value="Mediator of RNA polymerase II transcription subunit 8"/>
    <property type="match status" value="1"/>
</dbReference>
<gene>
    <name evidence="9" type="primary">MED8</name>
    <name evidence="11" type="ORF">MCOR_7801</name>
</gene>
<sequence>MQKEEKQLEATVDALIHRVQDIKNSIASFLFKLENEYQTLNWPSVLDNFALISGQLNSLGKVLKNDRSPHLRNHLLLPLALRPDRDAELEKLTEGRVLCFNHEVVPDYLRTKPEPEVEDKVQIVVQKSAAIQADMAQKQLNSMNKITSNLLDMINSSKEELESEANQKAQMAQTYSSTDTSTMVAAMMFGKGLKSIRRQDSQPGMTPQQQQQQQQQKQQAQNIGKAPSTIKTNIKSATSTHPYTRP</sequence>
<dbReference type="Gene3D" id="1.20.58.1710">
    <property type="match status" value="1"/>
</dbReference>
<evidence type="ECO:0000256" key="10">
    <source>
        <dbReference type="SAM" id="MobiDB-lite"/>
    </source>
</evidence>
<keyword evidence="4 9" id="KW-0805">Transcription regulation</keyword>
<keyword evidence="12" id="KW-1185">Reference proteome</keyword>
<dbReference type="InterPro" id="IPR019364">
    <property type="entry name" value="Mediatior_Med8_fun/met"/>
</dbReference>
<dbReference type="Proteomes" id="UP000507470">
    <property type="component" value="Unassembled WGS sequence"/>
</dbReference>
<feature type="compositionally biased region" description="Low complexity" evidence="10">
    <location>
        <begin position="208"/>
        <end position="221"/>
    </location>
</feature>
<evidence type="ECO:0000256" key="3">
    <source>
        <dbReference type="ARBA" id="ARBA00020637"/>
    </source>
</evidence>
<keyword evidence="5 9" id="KW-0010">Activator</keyword>
<proteinExistence type="inferred from homology"/>
<dbReference type="GO" id="GO:0016592">
    <property type="term" value="C:mediator complex"/>
    <property type="evidence" value="ECO:0007669"/>
    <property type="project" value="InterPro"/>
</dbReference>
<protein>
    <recommendedName>
        <fullName evidence="3 9">Mediator of RNA polymerase II transcription subunit 8</fullName>
    </recommendedName>
    <alternativeName>
        <fullName evidence="8 9">Mediator complex subunit 8</fullName>
    </alternativeName>
</protein>
<evidence type="ECO:0000256" key="6">
    <source>
        <dbReference type="ARBA" id="ARBA00023163"/>
    </source>
</evidence>
<feature type="region of interest" description="Disordered" evidence="10">
    <location>
        <begin position="196"/>
        <end position="246"/>
    </location>
</feature>
<dbReference type="Pfam" id="PF10232">
    <property type="entry name" value="Med8"/>
    <property type="match status" value="1"/>
</dbReference>
<comment type="subunit">
    <text evidence="9">Component of the Mediator complex.</text>
</comment>
<evidence type="ECO:0000313" key="11">
    <source>
        <dbReference type="EMBL" id="CAC5368146.1"/>
    </source>
</evidence>
<evidence type="ECO:0000256" key="7">
    <source>
        <dbReference type="ARBA" id="ARBA00023242"/>
    </source>
</evidence>
<dbReference type="GO" id="GO:0000978">
    <property type="term" value="F:RNA polymerase II cis-regulatory region sequence-specific DNA binding"/>
    <property type="evidence" value="ECO:0007669"/>
    <property type="project" value="TreeGrafter"/>
</dbReference>
<evidence type="ECO:0000256" key="1">
    <source>
        <dbReference type="ARBA" id="ARBA00004123"/>
    </source>
</evidence>
<dbReference type="GO" id="GO:0003712">
    <property type="term" value="F:transcription coregulator activity"/>
    <property type="evidence" value="ECO:0007669"/>
    <property type="project" value="InterPro"/>
</dbReference>
<organism evidence="11 12">
    <name type="scientific">Mytilus coruscus</name>
    <name type="common">Sea mussel</name>
    <dbReference type="NCBI Taxonomy" id="42192"/>
    <lineage>
        <taxon>Eukaryota</taxon>
        <taxon>Metazoa</taxon>
        <taxon>Spiralia</taxon>
        <taxon>Lophotrochozoa</taxon>
        <taxon>Mollusca</taxon>
        <taxon>Bivalvia</taxon>
        <taxon>Autobranchia</taxon>
        <taxon>Pteriomorphia</taxon>
        <taxon>Mytilida</taxon>
        <taxon>Mytiloidea</taxon>
        <taxon>Mytilidae</taxon>
        <taxon>Mytilinae</taxon>
        <taxon>Mytilus</taxon>
    </lineage>
</organism>
<evidence type="ECO:0000256" key="5">
    <source>
        <dbReference type="ARBA" id="ARBA00023159"/>
    </source>
</evidence>
<keyword evidence="7 9" id="KW-0539">Nucleus</keyword>
<reference evidence="11 12" key="1">
    <citation type="submission" date="2020-06" db="EMBL/GenBank/DDBJ databases">
        <authorList>
            <person name="Li R."/>
            <person name="Bekaert M."/>
        </authorList>
    </citation>
    <scope>NUCLEOTIDE SEQUENCE [LARGE SCALE GENOMIC DNA]</scope>
    <source>
        <strain evidence="12">wild</strain>
    </source>
</reference>
<dbReference type="OrthoDB" id="150687at2759"/>
<name>A0A6J8AH95_MYTCO</name>
<comment type="similarity">
    <text evidence="2 9">Belongs to the Mediator complex subunit 8 family.</text>
</comment>
<evidence type="ECO:0000256" key="2">
    <source>
        <dbReference type="ARBA" id="ARBA00005716"/>
    </source>
</evidence>
<evidence type="ECO:0000313" key="12">
    <source>
        <dbReference type="Proteomes" id="UP000507470"/>
    </source>
</evidence>
<keyword evidence="6 9" id="KW-0804">Transcription</keyword>
<evidence type="ECO:0000256" key="8">
    <source>
        <dbReference type="ARBA" id="ARBA00031261"/>
    </source>
</evidence>
<comment type="function">
    <text evidence="9">Component of the Mediator complex, a coactivator involved in the regulated transcription of nearly all RNA polymerase II-dependent genes. Mediator functions as a bridge to convey information from gene-specific regulatory proteins to the basal RNA polymerase II transcription machinery. Mediator is recruited to promoters by direct interactions with regulatory proteins and serves as a scaffold for the assembly of a functional preinitiation complex with RNA polymerase II and the general transcription factors.</text>
</comment>
<dbReference type="AlphaFoldDB" id="A0A6J8AH95"/>
<dbReference type="PANTHER" id="PTHR13074">
    <property type="entry name" value="MEDIATOR OF RNA POLYMERASE II TRANSCRIPTION SUBUNIT 8"/>
    <property type="match status" value="1"/>
</dbReference>
<accession>A0A6J8AH95</accession>
<evidence type="ECO:0000256" key="4">
    <source>
        <dbReference type="ARBA" id="ARBA00023015"/>
    </source>
</evidence>
<dbReference type="GO" id="GO:0070847">
    <property type="term" value="C:core mediator complex"/>
    <property type="evidence" value="ECO:0007669"/>
    <property type="project" value="TreeGrafter"/>
</dbReference>